<keyword evidence="3" id="KW-1185">Reference proteome</keyword>
<feature type="transmembrane region" description="Helical" evidence="1">
    <location>
        <begin position="192"/>
        <end position="211"/>
    </location>
</feature>
<feature type="transmembrane region" description="Helical" evidence="1">
    <location>
        <begin position="77"/>
        <end position="97"/>
    </location>
</feature>
<dbReference type="Proteomes" id="UP001190700">
    <property type="component" value="Unassembled WGS sequence"/>
</dbReference>
<comment type="caution">
    <text evidence="2">The sequence shown here is derived from an EMBL/GenBank/DDBJ whole genome shotgun (WGS) entry which is preliminary data.</text>
</comment>
<keyword evidence="1" id="KW-1133">Transmembrane helix</keyword>
<sequence length="270" mass="31269">SGCGATPYSIPRMLSMGCCIKWRLMVVIFVFQPCPIHIRIPIFEPESYERVMLALVVYSVAHVSWDVELTLPIPRRYVGLEYIVSICLISYITLLQLLDPSISTFGLRWRTTFAYVIYSCVTSLFFARVSQSIQTKNQPKARQLQEQLRQTGKSYSASSDVFSDNPQDMTVAFELEEHFAKRNVYEKLAMQIYMSIILAMFVISITIRLSVPFDQLDHSPQLAEWWNSVKTHVALFCSDYQAYCYENYKSNILFVVAIAYLLWDIRKLKV</sequence>
<evidence type="ECO:0000313" key="2">
    <source>
        <dbReference type="EMBL" id="KAK3272598.1"/>
    </source>
</evidence>
<reference evidence="2 3" key="1">
    <citation type="journal article" date="2015" name="Genome Biol. Evol.">
        <title>Comparative Genomics of a Bacterivorous Green Alga Reveals Evolutionary Causalities and Consequences of Phago-Mixotrophic Mode of Nutrition.</title>
        <authorList>
            <person name="Burns J.A."/>
            <person name="Paasch A."/>
            <person name="Narechania A."/>
            <person name="Kim E."/>
        </authorList>
    </citation>
    <scope>NUCLEOTIDE SEQUENCE [LARGE SCALE GENOMIC DNA]</scope>
    <source>
        <strain evidence="2 3">PLY_AMNH</strain>
    </source>
</reference>
<accession>A0AAE0L5A6</accession>
<feature type="transmembrane region" description="Helical" evidence="1">
    <location>
        <begin position="109"/>
        <end position="127"/>
    </location>
</feature>
<keyword evidence="1" id="KW-0812">Transmembrane</keyword>
<evidence type="ECO:0000313" key="3">
    <source>
        <dbReference type="Proteomes" id="UP001190700"/>
    </source>
</evidence>
<proteinExistence type="predicted"/>
<feature type="non-terminal residue" evidence="2">
    <location>
        <position position="1"/>
    </location>
</feature>
<dbReference type="AlphaFoldDB" id="A0AAE0L5A6"/>
<dbReference type="EMBL" id="LGRX02008881">
    <property type="protein sequence ID" value="KAK3272598.1"/>
    <property type="molecule type" value="Genomic_DNA"/>
</dbReference>
<evidence type="ECO:0000256" key="1">
    <source>
        <dbReference type="SAM" id="Phobius"/>
    </source>
</evidence>
<protein>
    <submittedName>
        <fullName evidence="2">Uncharacterized protein</fullName>
    </submittedName>
</protein>
<keyword evidence="1" id="KW-0472">Membrane</keyword>
<gene>
    <name evidence="2" type="ORF">CYMTET_19116</name>
</gene>
<name>A0AAE0L5A6_9CHLO</name>
<organism evidence="2 3">
    <name type="scientific">Cymbomonas tetramitiformis</name>
    <dbReference type="NCBI Taxonomy" id="36881"/>
    <lineage>
        <taxon>Eukaryota</taxon>
        <taxon>Viridiplantae</taxon>
        <taxon>Chlorophyta</taxon>
        <taxon>Pyramimonadophyceae</taxon>
        <taxon>Pyramimonadales</taxon>
        <taxon>Pyramimonadaceae</taxon>
        <taxon>Cymbomonas</taxon>
    </lineage>
</organism>